<evidence type="ECO:0000313" key="1">
    <source>
        <dbReference type="EMBL" id="CAD7199198.1"/>
    </source>
</evidence>
<dbReference type="EMBL" id="OA566621">
    <property type="protein sequence ID" value="CAD7199198.1"/>
    <property type="molecule type" value="Genomic_DNA"/>
</dbReference>
<dbReference type="AlphaFoldDB" id="A0A7R8VIF7"/>
<gene>
    <name evidence="1" type="ORF">TDIB3V08_LOCUS5458</name>
</gene>
<protein>
    <submittedName>
        <fullName evidence="1">Uncharacterized protein</fullName>
    </submittedName>
</protein>
<sequence length="289" mass="32245">MERKHARICMEEEDITKTPSLTQLKTRTPVLNVIGSLVYRESDSFLDYSAIEAVHPTEIRTSISPSSALELNTTSALANYAIEAEEVNLHMHGGRVEKKKFTRARFEPRFLVLSSIAQHETSAIDNYVTKVVVRKELARKQAILTKWSPDIGEDSVDRVCHVGGTTNSLAEHQELRLVLYPLTVRAPPRTYSVDTIVLKGLGRLNTEEVNPHLPRGAWKTILGKTTHSSPERDSNLDLPGLGSLAQHETSVLANYATELGSGSSPQHFKVSVLVPVLFLVKFRTSFRFF</sequence>
<organism evidence="1">
    <name type="scientific">Timema douglasi</name>
    <name type="common">Walking stick</name>
    <dbReference type="NCBI Taxonomy" id="61478"/>
    <lineage>
        <taxon>Eukaryota</taxon>
        <taxon>Metazoa</taxon>
        <taxon>Ecdysozoa</taxon>
        <taxon>Arthropoda</taxon>
        <taxon>Hexapoda</taxon>
        <taxon>Insecta</taxon>
        <taxon>Pterygota</taxon>
        <taxon>Neoptera</taxon>
        <taxon>Polyneoptera</taxon>
        <taxon>Phasmatodea</taxon>
        <taxon>Timematodea</taxon>
        <taxon>Timematoidea</taxon>
        <taxon>Timematidae</taxon>
        <taxon>Timema</taxon>
    </lineage>
</organism>
<reference evidence="1" key="1">
    <citation type="submission" date="2020-11" db="EMBL/GenBank/DDBJ databases">
        <authorList>
            <person name="Tran Van P."/>
        </authorList>
    </citation>
    <scope>NUCLEOTIDE SEQUENCE</scope>
</reference>
<proteinExistence type="predicted"/>
<accession>A0A7R8VIF7</accession>
<name>A0A7R8VIF7_TIMDO</name>